<evidence type="ECO:0000259" key="15">
    <source>
        <dbReference type="PROSITE" id="PS51447"/>
    </source>
</evidence>
<dbReference type="KEGG" id="cre:CHLRE_02g079600v5"/>
<evidence type="ECO:0000313" key="16">
    <source>
        <dbReference type="EMBL" id="PNW86275.1"/>
    </source>
</evidence>
<dbReference type="InterPro" id="IPR045864">
    <property type="entry name" value="aa-tRNA-synth_II/BPL/LPL"/>
</dbReference>
<dbReference type="Pfam" id="PF01409">
    <property type="entry name" value="tRNA-synt_2d"/>
    <property type="match status" value="1"/>
</dbReference>
<dbReference type="PROSITE" id="PS50862">
    <property type="entry name" value="AA_TRNA_LIGASE_II"/>
    <property type="match status" value="1"/>
</dbReference>
<evidence type="ECO:0000256" key="12">
    <source>
        <dbReference type="ARBA" id="ARBA00049255"/>
    </source>
</evidence>
<comment type="similarity">
    <text evidence="2">Belongs to the class-II aminoacyl-tRNA synthetase family.</text>
</comment>
<dbReference type="FunCoup" id="A0A2K3E0H7">
    <property type="interactions" value="2046"/>
</dbReference>
<dbReference type="GO" id="GO:0006432">
    <property type="term" value="P:phenylalanyl-tRNA aminoacylation"/>
    <property type="evidence" value="ECO:0000318"/>
    <property type="project" value="GO_Central"/>
</dbReference>
<dbReference type="FunFam" id="3.30.930.10:FF:000082">
    <property type="entry name" value="Phenylalanine--tRNA ligase chloroplastic/mitochondrial"/>
    <property type="match status" value="1"/>
</dbReference>
<evidence type="ECO:0000256" key="11">
    <source>
        <dbReference type="ARBA" id="ARBA00031194"/>
    </source>
</evidence>
<feature type="domain" description="Aminoacyl-transfer RNA synthetases class-II family profile" evidence="14">
    <location>
        <begin position="105"/>
        <end position="341"/>
    </location>
</feature>
<dbReference type="GO" id="GO:0009507">
    <property type="term" value="C:chloroplast"/>
    <property type="evidence" value="ECO:0007669"/>
    <property type="project" value="EnsemblPlants"/>
</dbReference>
<keyword evidence="4" id="KW-0436">Ligase</keyword>
<keyword evidence="6" id="KW-0067">ATP-binding</keyword>
<dbReference type="Pfam" id="PF03147">
    <property type="entry name" value="FDX-ACB"/>
    <property type="match status" value="1"/>
</dbReference>
<dbReference type="Gramene" id="PNW86275">
    <property type="protein sequence ID" value="PNW86275"/>
    <property type="gene ID" value="CHLRE_02g079600v5"/>
</dbReference>
<dbReference type="EC" id="6.1.1.20" evidence="3"/>
<evidence type="ECO:0000256" key="9">
    <source>
        <dbReference type="ARBA" id="ARBA00023128"/>
    </source>
</evidence>
<dbReference type="InParanoid" id="A0A2K3E0H7"/>
<dbReference type="SMART" id="SM00896">
    <property type="entry name" value="FDX-ACB"/>
    <property type="match status" value="1"/>
</dbReference>
<dbReference type="GO" id="GO:0005737">
    <property type="term" value="C:cytoplasm"/>
    <property type="evidence" value="ECO:0000318"/>
    <property type="project" value="GO_Central"/>
</dbReference>
<gene>
    <name evidence="16" type="ORF">CHLRE_02g079600v5</name>
</gene>
<dbReference type="GO" id="GO:0005524">
    <property type="term" value="F:ATP binding"/>
    <property type="evidence" value="ECO:0007669"/>
    <property type="project" value="UniProtKB-KW"/>
</dbReference>
<dbReference type="RefSeq" id="XP_042926852.1">
    <property type="nucleotide sequence ID" value="XM_043059218.1"/>
</dbReference>
<dbReference type="InterPro" id="IPR005121">
    <property type="entry name" value="Fdx_antiC-bd"/>
</dbReference>
<dbReference type="PROSITE" id="PS51447">
    <property type="entry name" value="FDX_ACB"/>
    <property type="match status" value="1"/>
</dbReference>
<evidence type="ECO:0000256" key="8">
    <source>
        <dbReference type="ARBA" id="ARBA00022946"/>
    </source>
</evidence>
<evidence type="ECO:0000256" key="1">
    <source>
        <dbReference type="ARBA" id="ARBA00004305"/>
    </source>
</evidence>
<dbReference type="ExpressionAtlas" id="A0A2K3E0H7">
    <property type="expression patterns" value="baseline and differential"/>
</dbReference>
<dbReference type="EMBL" id="CM008963">
    <property type="protein sequence ID" value="PNW86275.1"/>
    <property type="molecule type" value="Genomic_DNA"/>
</dbReference>
<dbReference type="OrthoDB" id="4457at2759"/>
<proteinExistence type="inferred from homology"/>
<dbReference type="FunFam" id="3.30.930.10:FF:000080">
    <property type="entry name" value="phenylalanine--tRNA ligase, chloroplastic/mitochondrial"/>
    <property type="match status" value="1"/>
</dbReference>
<reference evidence="16 17" key="1">
    <citation type="journal article" date="2007" name="Science">
        <title>The Chlamydomonas genome reveals the evolution of key animal and plant functions.</title>
        <authorList>
            <person name="Merchant S.S."/>
            <person name="Prochnik S.E."/>
            <person name="Vallon O."/>
            <person name="Harris E.H."/>
            <person name="Karpowicz S.J."/>
            <person name="Witman G.B."/>
            <person name="Terry A."/>
            <person name="Salamov A."/>
            <person name="Fritz-Laylin L.K."/>
            <person name="Marechal-Drouard L."/>
            <person name="Marshall W.F."/>
            <person name="Qu L.H."/>
            <person name="Nelson D.R."/>
            <person name="Sanderfoot A.A."/>
            <person name="Spalding M.H."/>
            <person name="Kapitonov V.V."/>
            <person name="Ren Q."/>
            <person name="Ferris P."/>
            <person name="Lindquist E."/>
            <person name="Shapiro H."/>
            <person name="Lucas S.M."/>
            <person name="Grimwood J."/>
            <person name="Schmutz J."/>
            <person name="Cardol P."/>
            <person name="Cerutti H."/>
            <person name="Chanfreau G."/>
            <person name="Chen C.L."/>
            <person name="Cognat V."/>
            <person name="Croft M.T."/>
            <person name="Dent R."/>
            <person name="Dutcher S."/>
            <person name="Fernandez E."/>
            <person name="Fukuzawa H."/>
            <person name="Gonzalez-Ballester D."/>
            <person name="Gonzalez-Halphen D."/>
            <person name="Hallmann A."/>
            <person name="Hanikenne M."/>
            <person name="Hippler M."/>
            <person name="Inwood W."/>
            <person name="Jabbari K."/>
            <person name="Kalanon M."/>
            <person name="Kuras R."/>
            <person name="Lefebvre P.A."/>
            <person name="Lemaire S.D."/>
            <person name="Lobanov A.V."/>
            <person name="Lohr M."/>
            <person name="Manuell A."/>
            <person name="Meier I."/>
            <person name="Mets L."/>
            <person name="Mittag M."/>
            <person name="Mittelmeier T."/>
            <person name="Moroney J.V."/>
            <person name="Moseley J."/>
            <person name="Napoli C."/>
            <person name="Nedelcu A.M."/>
            <person name="Niyogi K."/>
            <person name="Novoselov S.V."/>
            <person name="Paulsen I.T."/>
            <person name="Pazour G."/>
            <person name="Purton S."/>
            <person name="Ral J.P."/>
            <person name="Riano-Pachon D.M."/>
            <person name="Riekhof W."/>
            <person name="Rymarquis L."/>
            <person name="Schroda M."/>
            <person name="Stern D."/>
            <person name="Umen J."/>
            <person name="Willows R."/>
            <person name="Wilson N."/>
            <person name="Zimmer S.L."/>
            <person name="Allmer J."/>
            <person name="Balk J."/>
            <person name="Bisova K."/>
            <person name="Chen C.J."/>
            <person name="Elias M."/>
            <person name="Gendler K."/>
            <person name="Hauser C."/>
            <person name="Lamb M.R."/>
            <person name="Ledford H."/>
            <person name="Long J.C."/>
            <person name="Minagawa J."/>
            <person name="Page M.D."/>
            <person name="Pan J."/>
            <person name="Pootakham W."/>
            <person name="Roje S."/>
            <person name="Rose A."/>
            <person name="Stahlberg E."/>
            <person name="Terauchi A.M."/>
            <person name="Yang P."/>
            <person name="Ball S."/>
            <person name="Bowler C."/>
            <person name="Dieckmann C.L."/>
            <person name="Gladyshev V.N."/>
            <person name="Green P."/>
            <person name="Jorgensen R."/>
            <person name="Mayfield S."/>
            <person name="Mueller-Roeber B."/>
            <person name="Rajamani S."/>
            <person name="Sayre R.T."/>
            <person name="Brokstein P."/>
            <person name="Dubchak I."/>
            <person name="Goodstein D."/>
            <person name="Hornick L."/>
            <person name="Huang Y.W."/>
            <person name="Jhaveri J."/>
            <person name="Luo Y."/>
            <person name="Martinez D."/>
            <person name="Ngau W.C."/>
            <person name="Otillar B."/>
            <person name="Poliakov A."/>
            <person name="Porter A."/>
            <person name="Szajkowski L."/>
            <person name="Werner G."/>
            <person name="Zhou K."/>
            <person name="Grigoriev I.V."/>
            <person name="Rokhsar D.S."/>
            <person name="Grossman A.R."/>
        </authorList>
    </citation>
    <scope>NUCLEOTIDE SEQUENCE [LARGE SCALE GENOMIC DNA]</scope>
    <source>
        <strain evidence="17">CC-503</strain>
    </source>
</reference>
<dbReference type="GO" id="GO:0005759">
    <property type="term" value="C:mitochondrial matrix"/>
    <property type="evidence" value="ECO:0007669"/>
    <property type="project" value="UniProtKB-SubCell"/>
</dbReference>
<evidence type="ECO:0000256" key="3">
    <source>
        <dbReference type="ARBA" id="ARBA00012814"/>
    </source>
</evidence>
<sequence>MSLLRAPAVAGRAASGATMPSCPRSVRASAFSGRVCSRAFQSLARPGRVHAVAPVSVAAPVELKTGKPKREDVITGSADNNVSDYIYEKMGADLHRQPDHPICIIKQAIYDFFEKRNPGMFKTFDDRYPIVTTHANFDEVLVPKDHISRSPNDTYYVDANTVLRCHTSAHQAETLRAGHPAFLVTGDVYRRDSIDSTHYPVFHQMEGVRVFTEAEWTAAGADATALAEKDLKDALEGLAKHLFGDVECRWIDAYFPFTNPSFELEIFFKGKWLEVLGCGVMEQVILDGNYKPGHKAWAFGLGLERLAMVLFDVPDIRLFWSGDDRFLKQFKAGDLSARFKPYSKYPSCYKDMAFWVSPEFSENNLCELVRNIGGDLVEEVTLIDNFTNKKTGRTSNCYRIVYRSMERSLTDEEINAIQDKVRQQVADVLKVELR</sequence>
<comment type="catalytic activity">
    <reaction evidence="12">
        <text>tRNA(Phe) + L-phenylalanine + ATP = L-phenylalanyl-tRNA(Phe) + AMP + diphosphate + H(+)</text>
        <dbReference type="Rhea" id="RHEA:19413"/>
        <dbReference type="Rhea" id="RHEA-COMP:9668"/>
        <dbReference type="Rhea" id="RHEA-COMP:9699"/>
        <dbReference type="ChEBI" id="CHEBI:15378"/>
        <dbReference type="ChEBI" id="CHEBI:30616"/>
        <dbReference type="ChEBI" id="CHEBI:33019"/>
        <dbReference type="ChEBI" id="CHEBI:58095"/>
        <dbReference type="ChEBI" id="CHEBI:78442"/>
        <dbReference type="ChEBI" id="CHEBI:78531"/>
        <dbReference type="ChEBI" id="CHEBI:456215"/>
        <dbReference type="EC" id="6.1.1.20"/>
    </reaction>
</comment>
<keyword evidence="8" id="KW-0809">Transit peptide</keyword>
<evidence type="ECO:0000256" key="10">
    <source>
        <dbReference type="ARBA" id="ARBA00023146"/>
    </source>
</evidence>
<dbReference type="GO" id="GO:0004826">
    <property type="term" value="F:phenylalanine-tRNA ligase activity"/>
    <property type="evidence" value="ECO:0000318"/>
    <property type="project" value="GO_Central"/>
</dbReference>
<evidence type="ECO:0000259" key="14">
    <source>
        <dbReference type="PROSITE" id="PS50862"/>
    </source>
</evidence>
<dbReference type="SUPFAM" id="SSF54991">
    <property type="entry name" value="Anticodon-binding domain of PheRS"/>
    <property type="match status" value="1"/>
</dbReference>
<dbReference type="FunFam" id="3.30.70.380:FF:000003">
    <property type="entry name" value="Phenylalanine--tRNA ligase chloroplastic/mitochondrial"/>
    <property type="match status" value="1"/>
</dbReference>
<evidence type="ECO:0000313" key="17">
    <source>
        <dbReference type="Proteomes" id="UP000006906"/>
    </source>
</evidence>
<dbReference type="GO" id="GO:0005739">
    <property type="term" value="C:mitochondrion"/>
    <property type="evidence" value="ECO:0000318"/>
    <property type="project" value="GO_Central"/>
</dbReference>
<protein>
    <recommendedName>
        <fullName evidence="3">phenylalanine--tRNA ligase</fullName>
        <ecNumber evidence="3">6.1.1.20</ecNumber>
    </recommendedName>
    <alternativeName>
        <fullName evidence="11">Phenylalanyl-tRNA synthetase</fullName>
    </alternativeName>
</protein>
<dbReference type="GO" id="GO:0000049">
    <property type="term" value="F:tRNA binding"/>
    <property type="evidence" value="ECO:0007669"/>
    <property type="project" value="InterPro"/>
</dbReference>
<keyword evidence="17" id="KW-1185">Reference proteome</keyword>
<evidence type="ECO:0000256" key="4">
    <source>
        <dbReference type="ARBA" id="ARBA00022598"/>
    </source>
</evidence>
<dbReference type="AlphaFoldDB" id="A0A2K3E0H7"/>
<evidence type="ECO:0000256" key="6">
    <source>
        <dbReference type="ARBA" id="ARBA00022840"/>
    </source>
</evidence>
<dbReference type="PANTHER" id="PTHR11538">
    <property type="entry name" value="PHENYLALANYL-TRNA SYNTHETASE"/>
    <property type="match status" value="1"/>
</dbReference>
<dbReference type="SUPFAM" id="SSF55681">
    <property type="entry name" value="Class II aaRS and biotin synthetases"/>
    <property type="match status" value="1"/>
</dbReference>
<feature type="domain" description="FDX-ACB" evidence="15">
    <location>
        <begin position="343"/>
        <end position="434"/>
    </location>
</feature>
<keyword evidence="7" id="KW-0648">Protein biosynthesis</keyword>
<dbReference type="InterPro" id="IPR004530">
    <property type="entry name" value="Phe-tRNA-synth_IIc_mito"/>
</dbReference>
<dbReference type="PANTHER" id="PTHR11538:SF41">
    <property type="entry name" value="PHENYLALANINE--TRNA LIGASE, MITOCHONDRIAL"/>
    <property type="match status" value="1"/>
</dbReference>
<comment type="subcellular location">
    <subcellularLocation>
        <location evidence="1">Mitochondrion matrix</location>
    </subcellularLocation>
</comment>
<evidence type="ECO:0000256" key="5">
    <source>
        <dbReference type="ARBA" id="ARBA00022741"/>
    </source>
</evidence>
<dbReference type="InterPro" id="IPR006195">
    <property type="entry name" value="aa-tRNA-synth_II"/>
</dbReference>
<dbReference type="NCBIfam" id="TIGR00469">
    <property type="entry name" value="pheS_mito"/>
    <property type="match status" value="1"/>
</dbReference>
<comment type="function">
    <text evidence="13">Is responsible for the charging of tRNA(Phe) with phenylalanine in mitochondrial translation.</text>
</comment>
<evidence type="ECO:0000256" key="7">
    <source>
        <dbReference type="ARBA" id="ARBA00022917"/>
    </source>
</evidence>
<keyword evidence="10" id="KW-0030">Aminoacyl-tRNA synthetase</keyword>
<keyword evidence="9" id="KW-0496">Mitochondrion</keyword>
<evidence type="ECO:0000256" key="13">
    <source>
        <dbReference type="ARBA" id="ARBA00057761"/>
    </source>
</evidence>
<dbReference type="Gene3D" id="3.30.70.380">
    <property type="entry name" value="Ferrodoxin-fold anticodon-binding domain"/>
    <property type="match status" value="1"/>
</dbReference>
<dbReference type="PaxDb" id="3055-EDP06649"/>
<dbReference type="Proteomes" id="UP000006906">
    <property type="component" value="Chromosome 2"/>
</dbReference>
<dbReference type="CDD" id="cd00496">
    <property type="entry name" value="PheRS_alpha_core"/>
    <property type="match status" value="1"/>
</dbReference>
<evidence type="ECO:0000256" key="2">
    <source>
        <dbReference type="ARBA" id="ARBA00008226"/>
    </source>
</evidence>
<organism evidence="16 17">
    <name type="scientific">Chlamydomonas reinhardtii</name>
    <name type="common">Chlamydomonas smithii</name>
    <dbReference type="NCBI Taxonomy" id="3055"/>
    <lineage>
        <taxon>Eukaryota</taxon>
        <taxon>Viridiplantae</taxon>
        <taxon>Chlorophyta</taxon>
        <taxon>core chlorophytes</taxon>
        <taxon>Chlorophyceae</taxon>
        <taxon>CS clade</taxon>
        <taxon>Chlamydomonadales</taxon>
        <taxon>Chlamydomonadaceae</taxon>
        <taxon>Chlamydomonas</taxon>
    </lineage>
</organism>
<accession>A0A2K3E0H7</accession>
<dbReference type="GeneID" id="5727276"/>
<dbReference type="STRING" id="3055.A0A2K3E0H7"/>
<name>A0A2K3E0H7_CHLRE</name>
<dbReference type="InterPro" id="IPR036690">
    <property type="entry name" value="Fdx_antiC-bd_sf"/>
</dbReference>
<keyword evidence="5" id="KW-0547">Nucleotide-binding</keyword>
<dbReference type="InterPro" id="IPR002319">
    <property type="entry name" value="Phenylalanyl-tRNA_Synthase"/>
</dbReference>
<dbReference type="Gene3D" id="3.30.930.10">
    <property type="entry name" value="Bira Bifunctional Protein, Domain 2"/>
    <property type="match status" value="1"/>
</dbReference>